<dbReference type="PATRIC" id="fig|1581420.6.peg.1312"/>
<dbReference type="EMBL" id="LBHB01000002">
    <property type="protein sequence ID" value="KLE34793.1"/>
    <property type="molecule type" value="Genomic_DNA"/>
</dbReference>
<accession>A0A0G9MZT4</accession>
<feature type="transmembrane region" description="Helical" evidence="1">
    <location>
        <begin position="12"/>
        <end position="34"/>
    </location>
</feature>
<proteinExistence type="predicted"/>
<protein>
    <submittedName>
        <fullName evidence="2">Uncharacterized protein</fullName>
    </submittedName>
</protein>
<evidence type="ECO:0000256" key="1">
    <source>
        <dbReference type="SAM" id="Phobius"/>
    </source>
</evidence>
<dbReference type="Proteomes" id="UP000053464">
    <property type="component" value="Unassembled WGS sequence"/>
</dbReference>
<comment type="caution">
    <text evidence="2">The sequence shown here is derived from an EMBL/GenBank/DDBJ whole genome shotgun (WGS) entry which is preliminary data.</text>
</comment>
<keyword evidence="1" id="KW-0812">Transmembrane</keyword>
<feature type="transmembrane region" description="Helical" evidence="1">
    <location>
        <begin position="40"/>
        <end position="68"/>
    </location>
</feature>
<evidence type="ECO:0000313" key="3">
    <source>
        <dbReference type="Proteomes" id="UP000053464"/>
    </source>
</evidence>
<evidence type="ECO:0000313" key="2">
    <source>
        <dbReference type="EMBL" id="KLE34793.1"/>
    </source>
</evidence>
<keyword evidence="3" id="KW-1185">Reference proteome</keyword>
<keyword evidence="1" id="KW-1133">Transmembrane helix</keyword>
<name>A0A0G9MZT4_9SPHN</name>
<dbReference type="AlphaFoldDB" id="A0A0G9MZT4"/>
<sequence length="93" mass="10215">MMKRKVEAMREFRRTMAWIIILAVIVVIGALVFLGSMGELHLHMVVATILGVFISMLLGCGLFALAFFSDKSGHDDVVTDASNSRDLSRNGTD</sequence>
<keyword evidence="1" id="KW-0472">Membrane</keyword>
<gene>
    <name evidence="2" type="ORF">AAW00_06450</name>
</gene>
<reference evidence="2 3" key="1">
    <citation type="submission" date="2015-04" db="EMBL/GenBank/DDBJ databases">
        <title>The draft genome sequence of Erythrobacter luteus KA37.</title>
        <authorList>
            <person name="Zhuang L."/>
            <person name="Liu Y."/>
            <person name="Shao Z."/>
        </authorList>
    </citation>
    <scope>NUCLEOTIDE SEQUENCE [LARGE SCALE GENOMIC DNA]</scope>
    <source>
        <strain evidence="2 3">KA37</strain>
    </source>
</reference>
<organism evidence="2 3">
    <name type="scientific">Aurantiacibacter luteus</name>
    <dbReference type="NCBI Taxonomy" id="1581420"/>
    <lineage>
        <taxon>Bacteria</taxon>
        <taxon>Pseudomonadati</taxon>
        <taxon>Pseudomonadota</taxon>
        <taxon>Alphaproteobacteria</taxon>
        <taxon>Sphingomonadales</taxon>
        <taxon>Erythrobacteraceae</taxon>
        <taxon>Aurantiacibacter</taxon>
    </lineage>
</organism>